<dbReference type="Proteomes" id="UP000199039">
    <property type="component" value="Unassembled WGS sequence"/>
</dbReference>
<dbReference type="STRING" id="1814289.SAMN05216410_0197"/>
<evidence type="ECO:0000313" key="1">
    <source>
        <dbReference type="EMBL" id="SDD80331.1"/>
    </source>
</evidence>
<name>A0A1G6XQT1_9MICO</name>
<dbReference type="EMBL" id="FMYH01000011">
    <property type="protein sequence ID" value="SDD80331.1"/>
    <property type="molecule type" value="Genomic_DNA"/>
</dbReference>
<proteinExistence type="predicted"/>
<dbReference type="AlphaFoldDB" id="A0A1G6XQT1"/>
<evidence type="ECO:0000313" key="2">
    <source>
        <dbReference type="Proteomes" id="UP000199039"/>
    </source>
</evidence>
<gene>
    <name evidence="1" type="ORF">SAMN05216410_0197</name>
</gene>
<reference evidence="1 2" key="1">
    <citation type="submission" date="2016-09" db="EMBL/GenBank/DDBJ databases">
        <authorList>
            <person name="Capua I."/>
            <person name="De Benedictis P."/>
            <person name="Joannis T."/>
            <person name="Lombin L.H."/>
            <person name="Cattoli G."/>
        </authorList>
    </citation>
    <scope>NUCLEOTIDE SEQUENCE [LARGE SCALE GENOMIC DNA]</scope>
    <source>
        <strain evidence="1 2">ISLP-3</strain>
    </source>
</reference>
<accession>A0A1G6XQT1</accession>
<organism evidence="1 2">
    <name type="scientific">Sanguibacter gelidistatuariae</name>
    <dbReference type="NCBI Taxonomy" id="1814289"/>
    <lineage>
        <taxon>Bacteria</taxon>
        <taxon>Bacillati</taxon>
        <taxon>Actinomycetota</taxon>
        <taxon>Actinomycetes</taxon>
        <taxon>Micrococcales</taxon>
        <taxon>Sanguibacteraceae</taxon>
        <taxon>Sanguibacter</taxon>
    </lineage>
</organism>
<keyword evidence="2" id="KW-1185">Reference proteome</keyword>
<protein>
    <submittedName>
        <fullName evidence="1">Uncharacterized protein</fullName>
    </submittedName>
</protein>
<sequence length="199" mass="22149">MGLHYWADVSPANWLVASPTPWERLVTLGPDGFQSRARLRFVPDPIRPGQAESDVNVGDGHPSDLLQARRALHRLWRFTATPQDCYFCLWDGYSGLSPEMSAGPLVALPPGQEYPYRQYALFRGRLTDIDEWETFLGADGGDFPPALVWPADRSWCFARDVDPHWAGIVGSQAAVDALVADTYLDVVVVRPGDAVPTYY</sequence>